<dbReference type="InterPro" id="IPR002509">
    <property type="entry name" value="NODB_dom"/>
</dbReference>
<dbReference type="PANTHER" id="PTHR34216:SF7">
    <property type="entry name" value="POLY-BETA-1,6-N-ACETYL-D-GLUCOSAMINE N-DEACETYLASE"/>
    <property type="match status" value="1"/>
</dbReference>
<keyword evidence="1" id="KW-0732">Signal</keyword>
<dbReference type="PROSITE" id="PS51677">
    <property type="entry name" value="NODB"/>
    <property type="match status" value="1"/>
</dbReference>
<feature type="domain" description="NodB homology" evidence="2">
    <location>
        <begin position="88"/>
        <end position="272"/>
    </location>
</feature>
<dbReference type="PANTHER" id="PTHR34216">
    <property type="match status" value="1"/>
</dbReference>
<dbReference type="InterPro" id="IPR051398">
    <property type="entry name" value="Polysacch_Deacetylase"/>
</dbReference>
<dbReference type="STRING" id="1111735.GCA_000428045_02587"/>
<dbReference type="CDD" id="cd10918">
    <property type="entry name" value="CE4_NodB_like_5s_6s"/>
    <property type="match status" value="1"/>
</dbReference>
<comment type="caution">
    <text evidence="3">The sequence shown here is derived from an EMBL/GenBank/DDBJ whole genome shotgun (WGS) entry which is preliminary data.</text>
</comment>
<evidence type="ECO:0000259" key="2">
    <source>
        <dbReference type="PROSITE" id="PS51677"/>
    </source>
</evidence>
<dbReference type="GO" id="GO:0005975">
    <property type="term" value="P:carbohydrate metabolic process"/>
    <property type="evidence" value="ECO:0007669"/>
    <property type="project" value="InterPro"/>
</dbReference>
<dbReference type="GO" id="GO:0016810">
    <property type="term" value="F:hydrolase activity, acting on carbon-nitrogen (but not peptide) bonds"/>
    <property type="evidence" value="ECO:0007669"/>
    <property type="project" value="InterPro"/>
</dbReference>
<dbReference type="Proteomes" id="UP000235015">
    <property type="component" value="Unassembled WGS sequence"/>
</dbReference>
<gene>
    <name evidence="3" type="ORF">C0630_11375</name>
</gene>
<dbReference type="Pfam" id="PF01522">
    <property type="entry name" value="Polysacc_deac_1"/>
    <property type="match status" value="1"/>
</dbReference>
<proteinExistence type="predicted"/>
<dbReference type="Gene3D" id="3.20.20.370">
    <property type="entry name" value="Glycoside hydrolase/deacetylase"/>
    <property type="match status" value="1"/>
</dbReference>
<organism evidence="3 4">
    <name type="scientific">Sedimenticola selenatireducens</name>
    <dbReference type="NCBI Taxonomy" id="191960"/>
    <lineage>
        <taxon>Bacteria</taxon>
        <taxon>Pseudomonadati</taxon>
        <taxon>Pseudomonadota</taxon>
        <taxon>Gammaproteobacteria</taxon>
        <taxon>Chromatiales</taxon>
        <taxon>Sedimenticolaceae</taxon>
        <taxon>Sedimenticola</taxon>
    </lineage>
</organism>
<evidence type="ECO:0000313" key="3">
    <source>
        <dbReference type="EMBL" id="PLX61366.1"/>
    </source>
</evidence>
<dbReference type="InterPro" id="IPR011330">
    <property type="entry name" value="Glyco_hydro/deAcase_b/a-brl"/>
</dbReference>
<protein>
    <submittedName>
        <fullName evidence="3">Polysaccharide deacetylase</fullName>
    </submittedName>
</protein>
<dbReference type="AlphaFoldDB" id="A0A2N6CVW4"/>
<dbReference type="SUPFAM" id="SSF88713">
    <property type="entry name" value="Glycoside hydrolase/deacetylase"/>
    <property type="match status" value="1"/>
</dbReference>
<dbReference type="RefSeq" id="WP_273439546.1">
    <property type="nucleotide sequence ID" value="NZ_PKUN01000018.1"/>
</dbReference>
<evidence type="ECO:0000256" key="1">
    <source>
        <dbReference type="ARBA" id="ARBA00022729"/>
    </source>
</evidence>
<sequence length="272" mass="31312">MTALFLVLAGAALLLFSHRYAWWRPAVDYHRPRILMYHMVSDHRPGARFNKLRVKPTMFEQQVCWLKEHGWHFATMGELMQNRTLPKKTVAITFDDGYEDNYLQAFPVLKKYAAKATLYLVVDRFDRDWSTNKKSHHDSGELMQEPKLTDVQVKEMLASGLVELGGHTITHANLIRLDREDKVREIVAARTELQESFAQDISSFAYPFGIYDAEDVSICADAGFLSAVTTVEGIDRDRFSNPYLLKRVKISGKDSMFAFGLRMKTGLRGWKR</sequence>
<dbReference type="EMBL" id="PKUN01000018">
    <property type="protein sequence ID" value="PLX61366.1"/>
    <property type="molecule type" value="Genomic_DNA"/>
</dbReference>
<evidence type="ECO:0000313" key="4">
    <source>
        <dbReference type="Proteomes" id="UP000235015"/>
    </source>
</evidence>
<reference evidence="3 4" key="1">
    <citation type="submission" date="2017-11" db="EMBL/GenBank/DDBJ databases">
        <title>Genome-resolved metagenomics identifies genetic mobility, metabolic interactions, and unexpected diversity in perchlorate-reducing communities.</title>
        <authorList>
            <person name="Barnum T.P."/>
            <person name="Figueroa I.A."/>
            <person name="Carlstrom C.I."/>
            <person name="Lucas L.N."/>
            <person name="Engelbrektson A.L."/>
            <person name="Coates J.D."/>
        </authorList>
    </citation>
    <scope>NUCLEOTIDE SEQUENCE [LARGE SCALE GENOMIC DNA]</scope>
    <source>
        <strain evidence="3">BM301</strain>
    </source>
</reference>
<accession>A0A2N6CVW4</accession>
<name>A0A2N6CVW4_9GAMM</name>